<name>A0A8H7NSJ4_9APHY</name>
<reference evidence="1" key="1">
    <citation type="submission" date="2020-11" db="EMBL/GenBank/DDBJ databases">
        <authorList>
            <person name="Koelle M."/>
            <person name="Horta M.A.C."/>
            <person name="Nowrousian M."/>
            <person name="Ohm R.A."/>
            <person name="Benz P."/>
            <person name="Pilgard A."/>
        </authorList>
    </citation>
    <scope>NUCLEOTIDE SEQUENCE</scope>
    <source>
        <strain evidence="1">FPRL280</strain>
    </source>
</reference>
<accession>A0A8H7NSJ4</accession>
<protein>
    <submittedName>
        <fullName evidence="1">Uncharacterized protein</fullName>
    </submittedName>
</protein>
<dbReference type="Proteomes" id="UP000639403">
    <property type="component" value="Unassembled WGS sequence"/>
</dbReference>
<gene>
    <name evidence="1" type="ORF">IEO21_10542</name>
</gene>
<evidence type="ECO:0000313" key="2">
    <source>
        <dbReference type="Proteomes" id="UP000639403"/>
    </source>
</evidence>
<sequence length="214" mass="24174">MSTEHEQRALQQSGVSQRGVVDGCSVVDLLKKGLPGNWKAFVQDSQAIDVELRTLELEEVDLMSPPVETTIKCYRNPNPTPHVYQQTEVCDTIRQDVMLTEVSAMLVGTCAEMPSAFVTEKRKDFSFAHKMWVGSIQVSTKLVQSWNDKMVARLLHIDHLAVIVDRLMVIGDVRSLEEAMTMMEECGYLLIQVFETLLGRGEDDDSESEYDMNK</sequence>
<reference evidence="1" key="2">
    <citation type="journal article" name="Front. Microbiol.">
        <title>Degradative Capacity of Two Strains of Rhodonia placenta: From Phenotype to Genotype.</title>
        <authorList>
            <person name="Kolle M."/>
            <person name="Horta M.A.C."/>
            <person name="Nowrousian M."/>
            <person name="Ohm R.A."/>
            <person name="Benz J.P."/>
            <person name="Pilgard A."/>
        </authorList>
    </citation>
    <scope>NUCLEOTIDE SEQUENCE</scope>
    <source>
        <strain evidence="1">FPRL280</strain>
    </source>
</reference>
<comment type="caution">
    <text evidence="1">The sequence shown here is derived from an EMBL/GenBank/DDBJ whole genome shotgun (WGS) entry which is preliminary data.</text>
</comment>
<dbReference type="AlphaFoldDB" id="A0A8H7NSJ4"/>
<organism evidence="1 2">
    <name type="scientific">Rhodonia placenta</name>
    <dbReference type="NCBI Taxonomy" id="104341"/>
    <lineage>
        <taxon>Eukaryota</taxon>
        <taxon>Fungi</taxon>
        <taxon>Dikarya</taxon>
        <taxon>Basidiomycota</taxon>
        <taxon>Agaricomycotina</taxon>
        <taxon>Agaricomycetes</taxon>
        <taxon>Polyporales</taxon>
        <taxon>Adustoporiaceae</taxon>
        <taxon>Rhodonia</taxon>
    </lineage>
</organism>
<dbReference type="EMBL" id="JADOXO010000887">
    <property type="protein sequence ID" value="KAF9799494.1"/>
    <property type="molecule type" value="Genomic_DNA"/>
</dbReference>
<evidence type="ECO:0000313" key="1">
    <source>
        <dbReference type="EMBL" id="KAF9799494.1"/>
    </source>
</evidence>
<proteinExistence type="predicted"/>